<comment type="catalytic activity">
    <reaction evidence="11">
        <text>1D-myo-inositol 1,2,4,5,6-pentakisphosphate + H2O = 1D-myo-inositol 1,2,5,6-tetrakisphosphate + phosphate</text>
        <dbReference type="Rhea" id="RHEA:77115"/>
        <dbReference type="ChEBI" id="CHEBI:15377"/>
        <dbReference type="ChEBI" id="CHEBI:43474"/>
        <dbReference type="ChEBI" id="CHEBI:57798"/>
        <dbReference type="ChEBI" id="CHEBI:195535"/>
        <dbReference type="EC" id="3.1.3.62"/>
    </reaction>
    <physiologicalReaction direction="left-to-right" evidence="11">
        <dbReference type="Rhea" id="RHEA:77116"/>
    </physiologicalReaction>
</comment>
<dbReference type="GO" id="GO:0034417">
    <property type="term" value="F:bisphosphoglycerate 3-phosphatase activity"/>
    <property type="evidence" value="ECO:0007669"/>
    <property type="project" value="UniProtKB-EC"/>
</dbReference>
<evidence type="ECO:0000256" key="10">
    <source>
        <dbReference type="ARBA" id="ARBA00043668"/>
    </source>
</evidence>
<evidence type="ECO:0000256" key="7">
    <source>
        <dbReference type="ARBA" id="ARBA00022801"/>
    </source>
</evidence>
<comment type="similarity">
    <text evidence="2">Belongs to the histidine acid phosphatase family. MINPP1 subfamily.</text>
</comment>
<evidence type="ECO:0000256" key="11">
    <source>
        <dbReference type="ARBA" id="ARBA00043671"/>
    </source>
</evidence>
<dbReference type="GO" id="GO:0016020">
    <property type="term" value="C:membrane"/>
    <property type="evidence" value="ECO:0007669"/>
    <property type="project" value="UniProtKB-SubCell"/>
</dbReference>
<keyword evidence="8" id="KW-0472">Membrane</keyword>
<protein>
    <recommendedName>
        <fullName evidence="5">Multiple inositol polyphosphate phosphatase 1</fullName>
        <ecNumber evidence="4">3.1.3.62</ecNumber>
        <ecNumber evidence="3">3.1.3.80</ecNumber>
    </recommendedName>
    <alternativeName>
        <fullName evidence="9">2,3-bisphosphoglycerate 3-phosphatase</fullName>
    </alternativeName>
</protein>
<evidence type="ECO:0000256" key="5">
    <source>
        <dbReference type="ARBA" id="ARBA00018097"/>
    </source>
</evidence>
<evidence type="ECO:0000256" key="8">
    <source>
        <dbReference type="ARBA" id="ARBA00023136"/>
    </source>
</evidence>
<dbReference type="AlphaFoldDB" id="A0A9D2ZTN6"/>
<evidence type="ECO:0000256" key="2">
    <source>
        <dbReference type="ARBA" id="ARBA00008422"/>
    </source>
</evidence>
<proteinExistence type="inferred from homology"/>
<evidence type="ECO:0000256" key="4">
    <source>
        <dbReference type="ARBA" id="ARBA00013040"/>
    </source>
</evidence>
<gene>
    <name evidence="14" type="ORF">IAA93_00620</name>
</gene>
<keyword evidence="6" id="KW-0732">Signal</keyword>
<comment type="subcellular location">
    <subcellularLocation>
        <location evidence="1">Membrane</location>
    </subcellularLocation>
</comment>
<evidence type="ECO:0000313" key="14">
    <source>
        <dbReference type="EMBL" id="HJD52222.1"/>
    </source>
</evidence>
<comment type="catalytic activity">
    <reaction evidence="13">
        <text>(2R)-2,3-bisphosphoglycerate + H2O = (2R)-2-phosphoglycerate + phosphate</text>
        <dbReference type="Rhea" id="RHEA:27381"/>
        <dbReference type="ChEBI" id="CHEBI:15377"/>
        <dbReference type="ChEBI" id="CHEBI:43474"/>
        <dbReference type="ChEBI" id="CHEBI:58248"/>
        <dbReference type="ChEBI" id="CHEBI:58289"/>
        <dbReference type="EC" id="3.1.3.80"/>
    </reaction>
    <physiologicalReaction direction="left-to-right" evidence="13">
        <dbReference type="Rhea" id="RHEA:27382"/>
    </physiologicalReaction>
</comment>
<name>A0A9D2ZTN6_9BACT</name>
<evidence type="ECO:0000256" key="13">
    <source>
        <dbReference type="ARBA" id="ARBA00043832"/>
    </source>
</evidence>
<evidence type="ECO:0000256" key="12">
    <source>
        <dbReference type="ARBA" id="ARBA00043691"/>
    </source>
</evidence>
<keyword evidence="7" id="KW-0378">Hydrolase</keyword>
<organism evidence="14 15">
    <name type="scientific">Candidatus Avibacteroides avistercoris</name>
    <dbReference type="NCBI Taxonomy" id="2840690"/>
    <lineage>
        <taxon>Bacteria</taxon>
        <taxon>Pseudomonadati</taxon>
        <taxon>Bacteroidota</taxon>
        <taxon>Bacteroidia</taxon>
        <taxon>Bacteroidales</taxon>
        <taxon>Bacteroidaceae</taxon>
        <taxon>Bacteroidaceae incertae sedis</taxon>
        <taxon>Candidatus Avibacteroides</taxon>
    </lineage>
</organism>
<dbReference type="SUPFAM" id="SSF53254">
    <property type="entry name" value="Phosphoglycerate mutase-like"/>
    <property type="match status" value="1"/>
</dbReference>
<dbReference type="Gene3D" id="3.40.50.1240">
    <property type="entry name" value="Phosphoglycerate mutase-like"/>
    <property type="match status" value="1"/>
</dbReference>
<comment type="catalytic activity">
    <reaction evidence="10">
        <text>1D-myo-inositol 1,2,5,6-tetrakisphosphate + H2O = 1D-myo-inositol 1,2,6-trisphosphate + phosphate</text>
        <dbReference type="Rhea" id="RHEA:77119"/>
        <dbReference type="ChEBI" id="CHEBI:15377"/>
        <dbReference type="ChEBI" id="CHEBI:43474"/>
        <dbReference type="ChEBI" id="CHEBI:195535"/>
        <dbReference type="ChEBI" id="CHEBI:195537"/>
        <dbReference type="EC" id="3.1.3.62"/>
    </reaction>
    <physiologicalReaction direction="left-to-right" evidence="10">
        <dbReference type="Rhea" id="RHEA:77120"/>
    </physiologicalReaction>
</comment>
<accession>A0A9D2ZTN6</accession>
<evidence type="ECO:0000256" key="9">
    <source>
        <dbReference type="ARBA" id="ARBA00031642"/>
    </source>
</evidence>
<evidence type="ECO:0000256" key="1">
    <source>
        <dbReference type="ARBA" id="ARBA00004370"/>
    </source>
</evidence>
<dbReference type="Proteomes" id="UP000787625">
    <property type="component" value="Unassembled WGS sequence"/>
</dbReference>
<comment type="catalytic activity">
    <reaction evidence="12">
        <text>1D-myo-inositol hexakisphosphate + H2O = 1D-myo-inositol 1,2,4,5,6-pentakisphosphate + phosphate</text>
        <dbReference type="Rhea" id="RHEA:16989"/>
        <dbReference type="ChEBI" id="CHEBI:15377"/>
        <dbReference type="ChEBI" id="CHEBI:43474"/>
        <dbReference type="ChEBI" id="CHEBI:57798"/>
        <dbReference type="ChEBI" id="CHEBI:58130"/>
        <dbReference type="EC" id="3.1.3.62"/>
    </reaction>
    <physiologicalReaction direction="left-to-right" evidence="12">
        <dbReference type="Rhea" id="RHEA:16990"/>
    </physiologicalReaction>
</comment>
<dbReference type="InterPro" id="IPR000560">
    <property type="entry name" value="His_Pase_clade-2"/>
</dbReference>
<dbReference type="InterPro" id="IPR029033">
    <property type="entry name" value="His_PPase_superfam"/>
</dbReference>
<evidence type="ECO:0000256" key="6">
    <source>
        <dbReference type="ARBA" id="ARBA00022729"/>
    </source>
</evidence>
<dbReference type="PANTHER" id="PTHR20963:SF8">
    <property type="entry name" value="MULTIPLE INOSITOL POLYPHOSPHATE PHOSPHATASE 1"/>
    <property type="match status" value="1"/>
</dbReference>
<dbReference type="EC" id="3.1.3.80" evidence="3"/>
<evidence type="ECO:0000313" key="15">
    <source>
        <dbReference type="Proteomes" id="UP000787625"/>
    </source>
</evidence>
<reference evidence="14" key="1">
    <citation type="journal article" date="2021" name="PeerJ">
        <title>Extensive microbial diversity within the chicken gut microbiome revealed by metagenomics and culture.</title>
        <authorList>
            <person name="Gilroy R."/>
            <person name="Ravi A."/>
            <person name="Getino M."/>
            <person name="Pursley I."/>
            <person name="Horton D.L."/>
            <person name="Alikhan N.F."/>
            <person name="Baker D."/>
            <person name="Gharbi K."/>
            <person name="Hall N."/>
            <person name="Watson M."/>
            <person name="Adriaenssens E.M."/>
            <person name="Foster-Nyarko E."/>
            <person name="Jarju S."/>
            <person name="Secka A."/>
            <person name="Antonio M."/>
            <person name="Oren A."/>
            <person name="Chaudhuri R.R."/>
            <person name="La Ragione R."/>
            <person name="Hildebrand F."/>
            <person name="Pallen M.J."/>
        </authorList>
    </citation>
    <scope>NUCLEOTIDE SEQUENCE</scope>
    <source>
        <strain evidence="14">MalCec1-1739</strain>
    </source>
</reference>
<dbReference type="EC" id="3.1.3.62" evidence="4"/>
<reference evidence="14" key="2">
    <citation type="submission" date="2021-04" db="EMBL/GenBank/DDBJ databases">
        <authorList>
            <person name="Gilroy R."/>
        </authorList>
    </citation>
    <scope>NUCLEOTIDE SEQUENCE</scope>
    <source>
        <strain evidence="14">MalCec1-1739</strain>
    </source>
</reference>
<dbReference type="PANTHER" id="PTHR20963">
    <property type="entry name" value="MULTIPLE INOSITOL POLYPHOSPHATE PHOSPHATASE-RELATED"/>
    <property type="match status" value="1"/>
</dbReference>
<dbReference type="Pfam" id="PF00328">
    <property type="entry name" value="His_Phos_2"/>
    <property type="match status" value="1"/>
</dbReference>
<comment type="caution">
    <text evidence="14">The sequence shown here is derived from an EMBL/GenBank/DDBJ whole genome shotgun (WGS) entry which is preliminary data.</text>
</comment>
<sequence length="429" mass="48392">MKTIRLWLIATTLPVLVTAQTARTEIEECPDLAAGKYLAYHAPEVRLTPAPRGYRPFYISTFARHGSRYLTKEHKYTRPLSVLHAADEAGVLSDDGRRAMAVIESLAEMAEGRYGELTPKGAHQHEQLIERMVETYPAVFADGARIDARSTYKTRAFLSMAAACAHLKGMRPGITLTMDASQHDAYYMKYKNPAYEAMHLANADSVYRAADSAYVHPARLMSRLFTDTAYIAANIDGVQMMQDLFELHGISQSSYDAPGLGFLFDDDELYDLWQRNNFEWYYEKGPSPLSGGHMYYLECNLLSNFVTMADEAIASGIHGATLRYGHDTNLAPLAALMGIDSLQVRIRDWQRIADTYRTYRIIPMCGNVQVIFYKRKNDSDIIVKVLLNEREASLPVASDILPYYHWADVRRLWIQTAEAISLPATDGDE</sequence>
<evidence type="ECO:0000256" key="3">
    <source>
        <dbReference type="ARBA" id="ARBA00012976"/>
    </source>
</evidence>
<dbReference type="EMBL" id="DWUP01000011">
    <property type="protein sequence ID" value="HJD52222.1"/>
    <property type="molecule type" value="Genomic_DNA"/>
</dbReference>